<keyword evidence="4" id="KW-1185">Reference proteome</keyword>
<dbReference type="AlphaFoldDB" id="A0AAP0RMT8"/>
<dbReference type="InterPro" id="IPR019557">
    <property type="entry name" value="AminoTfrase-like_pln_mobile"/>
</dbReference>
<dbReference type="Proteomes" id="UP001415857">
    <property type="component" value="Unassembled WGS sequence"/>
</dbReference>
<dbReference type="Pfam" id="PF10536">
    <property type="entry name" value="PMD"/>
    <property type="match status" value="1"/>
</dbReference>
<name>A0AAP0RMT8_LIQFO</name>
<organism evidence="3 4">
    <name type="scientific">Liquidambar formosana</name>
    <name type="common">Formosan gum</name>
    <dbReference type="NCBI Taxonomy" id="63359"/>
    <lineage>
        <taxon>Eukaryota</taxon>
        <taxon>Viridiplantae</taxon>
        <taxon>Streptophyta</taxon>
        <taxon>Embryophyta</taxon>
        <taxon>Tracheophyta</taxon>
        <taxon>Spermatophyta</taxon>
        <taxon>Magnoliopsida</taxon>
        <taxon>eudicotyledons</taxon>
        <taxon>Gunneridae</taxon>
        <taxon>Pentapetalae</taxon>
        <taxon>Saxifragales</taxon>
        <taxon>Altingiaceae</taxon>
        <taxon>Liquidambar</taxon>
    </lineage>
</organism>
<evidence type="ECO:0000313" key="3">
    <source>
        <dbReference type="EMBL" id="KAK9280620.1"/>
    </source>
</evidence>
<comment type="caution">
    <text evidence="3">The sequence shown here is derived from an EMBL/GenBank/DDBJ whole genome shotgun (WGS) entry which is preliminary data.</text>
</comment>
<protein>
    <recommendedName>
        <fullName evidence="2">Aminotransferase-like plant mobile domain-containing protein</fullName>
    </recommendedName>
</protein>
<feature type="domain" description="Aminotransferase-like plant mobile" evidence="2">
    <location>
        <begin position="177"/>
        <end position="273"/>
    </location>
</feature>
<accession>A0AAP0RMT8</accession>
<sequence length="279" mass="30900">MWSQQSPRGSYSRRLATHPTRRSCDNPPRDGTGILDIKGVPLKRGILEEVDASLKADKGESTLVAPLSHDLLLPREEAQVDDGVPVADGATLRFCIERGDCPESDILYASHSQVGAGWQDWVVHLLSSAIVKDKLTNASVANISLTKQEKEAKTALKEALLASSKLKSVHGKKGSNLARKANFASWIRLWWKDYPKKSKSGKPVNGPCFGQKYSLEAFLSYWLSRYVLEGAPEDGVNAWVFPLTIKITKGEQFALAPVFLGSLYRHIDLIKTDMERSMH</sequence>
<gene>
    <name evidence="3" type="ORF">L1049_014315</name>
</gene>
<reference evidence="3 4" key="1">
    <citation type="journal article" date="2024" name="Plant J.">
        <title>Genome sequences and population genomics reveal climatic adaptation and genomic divergence between two closely related sweetgum species.</title>
        <authorList>
            <person name="Xu W.Q."/>
            <person name="Ren C.Q."/>
            <person name="Zhang X.Y."/>
            <person name="Comes H.P."/>
            <person name="Liu X.H."/>
            <person name="Li Y.G."/>
            <person name="Kettle C.J."/>
            <person name="Jalonen R."/>
            <person name="Gaisberger H."/>
            <person name="Ma Y.Z."/>
            <person name="Qiu Y.X."/>
        </authorList>
    </citation>
    <scope>NUCLEOTIDE SEQUENCE [LARGE SCALE GENOMIC DNA]</scope>
    <source>
        <strain evidence="3">Hangzhou</strain>
    </source>
</reference>
<evidence type="ECO:0000313" key="4">
    <source>
        <dbReference type="Proteomes" id="UP001415857"/>
    </source>
</evidence>
<dbReference type="EMBL" id="JBBPBK010000008">
    <property type="protein sequence ID" value="KAK9280620.1"/>
    <property type="molecule type" value="Genomic_DNA"/>
</dbReference>
<evidence type="ECO:0000256" key="1">
    <source>
        <dbReference type="SAM" id="MobiDB-lite"/>
    </source>
</evidence>
<evidence type="ECO:0000259" key="2">
    <source>
        <dbReference type="Pfam" id="PF10536"/>
    </source>
</evidence>
<proteinExistence type="predicted"/>
<feature type="region of interest" description="Disordered" evidence="1">
    <location>
        <begin position="1"/>
        <end position="35"/>
    </location>
</feature>